<feature type="transmembrane region" description="Helical" evidence="1">
    <location>
        <begin position="26"/>
        <end position="48"/>
    </location>
</feature>
<evidence type="ECO:0000313" key="2">
    <source>
        <dbReference type="EMBL" id="OGL73141.1"/>
    </source>
</evidence>
<evidence type="ECO:0008006" key="4">
    <source>
        <dbReference type="Google" id="ProtNLM"/>
    </source>
</evidence>
<accession>A0A1F7U4J7</accession>
<reference evidence="2 3" key="1">
    <citation type="journal article" date="2016" name="Nat. Commun.">
        <title>Thousands of microbial genomes shed light on interconnected biogeochemical processes in an aquifer system.</title>
        <authorList>
            <person name="Anantharaman K."/>
            <person name="Brown C.T."/>
            <person name="Hug L.A."/>
            <person name="Sharon I."/>
            <person name="Castelle C.J."/>
            <person name="Probst A.J."/>
            <person name="Thomas B.C."/>
            <person name="Singh A."/>
            <person name="Wilkins M.J."/>
            <person name="Karaoz U."/>
            <person name="Brodie E.L."/>
            <person name="Williams K.H."/>
            <person name="Hubbard S.S."/>
            <person name="Banfield J.F."/>
        </authorList>
    </citation>
    <scope>NUCLEOTIDE SEQUENCE [LARGE SCALE GENOMIC DNA]</scope>
</reference>
<evidence type="ECO:0000313" key="3">
    <source>
        <dbReference type="Proteomes" id="UP000177088"/>
    </source>
</evidence>
<proteinExistence type="predicted"/>
<gene>
    <name evidence="2" type="ORF">A3C96_00985</name>
</gene>
<dbReference type="AlphaFoldDB" id="A0A1F7U4J7"/>
<keyword evidence="1" id="KW-0472">Membrane</keyword>
<keyword evidence="1" id="KW-0812">Transmembrane</keyword>
<organism evidence="2 3">
    <name type="scientific">Candidatus Uhrbacteria bacterium RIFCSPHIGHO2_02_FULL_60_10</name>
    <dbReference type="NCBI Taxonomy" id="1802392"/>
    <lineage>
        <taxon>Bacteria</taxon>
        <taxon>Candidatus Uhriibacteriota</taxon>
    </lineage>
</organism>
<evidence type="ECO:0000256" key="1">
    <source>
        <dbReference type="SAM" id="Phobius"/>
    </source>
</evidence>
<comment type="caution">
    <text evidence="2">The sequence shown here is derived from an EMBL/GenBank/DDBJ whole genome shotgun (WGS) entry which is preliminary data.</text>
</comment>
<dbReference type="EMBL" id="MGEA01000069">
    <property type="protein sequence ID" value="OGL73141.1"/>
    <property type="molecule type" value="Genomic_DNA"/>
</dbReference>
<sequence>MIFATRHSPPSVRASLDLTTRHSAGMILLMSVIVIGTSLLIIGLAAAYMGQTEIFLAQDADWEQRVRYTTVACGEEALYRLKKDPTYTGGTVSVEGNDCTLTVTGGGSSRTIDATTTISGYTKSIRLGASRRANAGASAGGWHVDSYVELDPP</sequence>
<name>A0A1F7U4J7_9BACT</name>
<dbReference type="Proteomes" id="UP000177088">
    <property type="component" value="Unassembled WGS sequence"/>
</dbReference>
<protein>
    <recommendedName>
        <fullName evidence="4">Type 4 fimbrial biogenesis protein PilX N-terminal domain-containing protein</fullName>
    </recommendedName>
</protein>
<keyword evidence="1" id="KW-1133">Transmembrane helix</keyword>